<evidence type="ECO:0000313" key="1">
    <source>
        <dbReference type="Proteomes" id="UP000887579"/>
    </source>
</evidence>
<protein>
    <submittedName>
        <fullName evidence="2">Histone acetyltransferase</fullName>
    </submittedName>
</protein>
<proteinExistence type="predicted"/>
<accession>A0AC34GNZ9</accession>
<dbReference type="Proteomes" id="UP000887579">
    <property type="component" value="Unplaced"/>
</dbReference>
<organism evidence="1 2">
    <name type="scientific">Panagrolaimus sp. ES5</name>
    <dbReference type="NCBI Taxonomy" id="591445"/>
    <lineage>
        <taxon>Eukaryota</taxon>
        <taxon>Metazoa</taxon>
        <taxon>Ecdysozoa</taxon>
        <taxon>Nematoda</taxon>
        <taxon>Chromadorea</taxon>
        <taxon>Rhabditida</taxon>
        <taxon>Tylenchina</taxon>
        <taxon>Panagrolaimomorpha</taxon>
        <taxon>Panagrolaimoidea</taxon>
        <taxon>Panagrolaimidae</taxon>
        <taxon>Panagrolaimus</taxon>
    </lineage>
</organism>
<name>A0AC34GNZ9_9BILA</name>
<reference evidence="2" key="1">
    <citation type="submission" date="2022-11" db="UniProtKB">
        <authorList>
            <consortium name="WormBaseParasite"/>
        </authorList>
    </citation>
    <scope>IDENTIFICATION</scope>
</reference>
<dbReference type="WBParaSite" id="ES5_v2.g5891.t1">
    <property type="protein sequence ID" value="ES5_v2.g5891.t1"/>
    <property type="gene ID" value="ES5_v2.g5891"/>
</dbReference>
<sequence>MDYDTFNDSLEMSCSQKTNDEDSMIMMSEGVEPKVQVGCNIYAKMEGEGEEEKEYGMYLLNIVHKYISRLPQPNMDYDTFNDSLEMSCSQKTNDEDSMIMMSEGVEPKVQVGCNIYAKMEGEGEEEKEYVLAEVRGIKRSRKNQSFFRYYVHFIGYNRRYDRWLEEDSLDFTRVTYPESSQNFFDYNTSNEPVQDNEAERRNIESICLNGWKIVPCWCLSYWPSAECLFSHMKKCPLYGPPGKKIYEKENLAFFEIDGAIDDTYAMNLCVLSKLFLDHKALYYDAKIFHFYILCEKSPEETYNIVGYFSKELVEHTRITKEDIQRTMESFGLVKQLVEGVQVTLSITMVEKYFKNKKEKLHVDPEYLKWSPPITG</sequence>
<evidence type="ECO:0000313" key="2">
    <source>
        <dbReference type="WBParaSite" id="ES5_v2.g5891.t1"/>
    </source>
</evidence>